<proteinExistence type="predicted"/>
<dbReference type="GO" id="GO:0005615">
    <property type="term" value="C:extracellular space"/>
    <property type="evidence" value="ECO:0007669"/>
    <property type="project" value="TreeGrafter"/>
</dbReference>
<comment type="caution">
    <text evidence="5">The sequence shown here is derived from an EMBL/GenBank/DDBJ whole genome shotgun (WGS) entry which is preliminary data.</text>
</comment>
<dbReference type="InterPro" id="IPR029052">
    <property type="entry name" value="Metallo-depent_PP-like"/>
</dbReference>
<protein>
    <submittedName>
        <fullName evidence="5">Metallo-dependent phosphatase-like protein</fullName>
    </submittedName>
</protein>
<dbReference type="GO" id="GO:0004309">
    <property type="term" value="F:exopolyphosphatase activity"/>
    <property type="evidence" value="ECO:0007669"/>
    <property type="project" value="TreeGrafter"/>
</dbReference>
<evidence type="ECO:0000256" key="1">
    <source>
        <dbReference type="ARBA" id="ARBA00022801"/>
    </source>
</evidence>
<dbReference type="GO" id="GO:0000324">
    <property type="term" value="C:fungal-type vacuole"/>
    <property type="evidence" value="ECO:0007669"/>
    <property type="project" value="TreeGrafter"/>
</dbReference>
<keyword evidence="1" id="KW-0378">Hydrolase</keyword>
<dbReference type="PANTHER" id="PTHR10340:SF55">
    <property type="entry name" value="ENDOPOLYPHOSPHATASE"/>
    <property type="match status" value="1"/>
</dbReference>
<accession>A0A1Y2HFL2</accession>
<evidence type="ECO:0000313" key="5">
    <source>
        <dbReference type="EMBL" id="ORZ31862.1"/>
    </source>
</evidence>
<dbReference type="Pfam" id="PF00149">
    <property type="entry name" value="Metallophos"/>
    <property type="match status" value="1"/>
</dbReference>
<dbReference type="GO" id="GO:0000298">
    <property type="term" value="F:endopolyphosphatase activity"/>
    <property type="evidence" value="ECO:0007669"/>
    <property type="project" value="TreeGrafter"/>
</dbReference>
<organism evidence="5 6">
    <name type="scientific">Catenaria anguillulae PL171</name>
    <dbReference type="NCBI Taxonomy" id="765915"/>
    <lineage>
        <taxon>Eukaryota</taxon>
        <taxon>Fungi</taxon>
        <taxon>Fungi incertae sedis</taxon>
        <taxon>Blastocladiomycota</taxon>
        <taxon>Blastocladiomycetes</taxon>
        <taxon>Blastocladiales</taxon>
        <taxon>Catenariaceae</taxon>
        <taxon>Catenaria</taxon>
    </lineage>
</organism>
<feature type="compositionally biased region" description="Pro residues" evidence="3">
    <location>
        <begin position="234"/>
        <end position="244"/>
    </location>
</feature>
<dbReference type="GO" id="GO:0008081">
    <property type="term" value="F:phosphoric diester hydrolase activity"/>
    <property type="evidence" value="ECO:0007669"/>
    <property type="project" value="TreeGrafter"/>
</dbReference>
<keyword evidence="6" id="KW-1185">Reference proteome</keyword>
<evidence type="ECO:0000256" key="3">
    <source>
        <dbReference type="SAM" id="MobiDB-lite"/>
    </source>
</evidence>
<dbReference type="STRING" id="765915.A0A1Y2HFL2"/>
<reference evidence="5 6" key="1">
    <citation type="submission" date="2016-07" db="EMBL/GenBank/DDBJ databases">
        <title>Pervasive Adenine N6-methylation of Active Genes in Fungi.</title>
        <authorList>
            <consortium name="DOE Joint Genome Institute"/>
            <person name="Mondo S.J."/>
            <person name="Dannebaum R.O."/>
            <person name="Kuo R.C."/>
            <person name="Labutti K."/>
            <person name="Haridas S."/>
            <person name="Kuo A."/>
            <person name="Salamov A."/>
            <person name="Ahrendt S.R."/>
            <person name="Lipzen A."/>
            <person name="Sullivan W."/>
            <person name="Andreopoulos W.B."/>
            <person name="Clum A."/>
            <person name="Lindquist E."/>
            <person name="Daum C."/>
            <person name="Ramamoorthy G.K."/>
            <person name="Gryganskyi A."/>
            <person name="Culley D."/>
            <person name="Magnuson J.K."/>
            <person name="James T.Y."/>
            <person name="O'Malley M.A."/>
            <person name="Stajich J.E."/>
            <person name="Spatafora J.W."/>
            <person name="Visel A."/>
            <person name="Grigoriev I.V."/>
        </authorList>
    </citation>
    <scope>NUCLEOTIDE SEQUENCE [LARGE SCALE GENOMIC DNA]</scope>
    <source>
        <strain evidence="5 6">PL171</strain>
    </source>
</reference>
<dbReference type="InterPro" id="IPR004843">
    <property type="entry name" value="Calcineurin-like_PHP"/>
</dbReference>
<name>A0A1Y2HFL2_9FUNG</name>
<dbReference type="GO" id="GO:0006798">
    <property type="term" value="P:polyphosphate catabolic process"/>
    <property type="evidence" value="ECO:0007669"/>
    <property type="project" value="TreeGrafter"/>
</dbReference>
<dbReference type="AlphaFoldDB" id="A0A1Y2HFL2"/>
<feature type="domain" description="Calcineurin-like phosphoesterase" evidence="4">
    <location>
        <begin position="43"/>
        <end position="207"/>
    </location>
</feature>
<dbReference type="SUPFAM" id="SSF56300">
    <property type="entry name" value="Metallo-dependent phosphatases"/>
    <property type="match status" value="1"/>
</dbReference>
<feature type="region of interest" description="Disordered" evidence="3">
    <location>
        <begin position="234"/>
        <end position="256"/>
    </location>
</feature>
<evidence type="ECO:0000256" key="2">
    <source>
        <dbReference type="ARBA" id="ARBA00023180"/>
    </source>
</evidence>
<dbReference type="PANTHER" id="PTHR10340">
    <property type="entry name" value="SPHINGOMYELIN PHOSPHODIESTERASE"/>
    <property type="match status" value="1"/>
</dbReference>
<dbReference type="OrthoDB" id="348678at2759"/>
<feature type="non-terminal residue" evidence="5">
    <location>
        <position position="1"/>
    </location>
</feature>
<dbReference type="Gene3D" id="3.60.21.10">
    <property type="match status" value="1"/>
</dbReference>
<evidence type="ECO:0000313" key="6">
    <source>
        <dbReference type="Proteomes" id="UP000193411"/>
    </source>
</evidence>
<sequence length="256" mass="28070">ACHAFNSTSMTQAGSAGQFGAPLTFCDSPPALLNLTLSNTRRITNDNVDFIVVTGDLARHDSNLRDRIDSSRMARTPLLLSLGNNDVYPHNSLAPHSPFLSAMAKVWSAHIPRDQLSTFRSFGWFARPLTPKLTGVSLNTIAFFSSNPNATDCVLDPHGYGARHLDWLEHRVLQQAKRVGHKVLISGHVPPHPNAWLAGCLHAFAKLASQYEDVIIGHLFGHVNLDHFVFLDPSPPPSQAPPPQSFSIMMRSDNSP</sequence>
<dbReference type="EMBL" id="MCFL01000054">
    <property type="protein sequence ID" value="ORZ31862.1"/>
    <property type="molecule type" value="Genomic_DNA"/>
</dbReference>
<evidence type="ECO:0000259" key="4">
    <source>
        <dbReference type="Pfam" id="PF00149"/>
    </source>
</evidence>
<keyword evidence="2" id="KW-0325">Glycoprotein</keyword>
<dbReference type="Proteomes" id="UP000193411">
    <property type="component" value="Unassembled WGS sequence"/>
</dbReference>
<gene>
    <name evidence="5" type="ORF">BCR44DRAFT_1392329</name>
</gene>